<proteinExistence type="predicted"/>
<reference evidence="2" key="1">
    <citation type="journal article" date="2015" name="Nature">
        <title>Complex archaea that bridge the gap between prokaryotes and eukaryotes.</title>
        <authorList>
            <person name="Spang A."/>
            <person name="Saw J.H."/>
            <person name="Jorgensen S.L."/>
            <person name="Zaremba-Niedzwiedzka K."/>
            <person name="Martijn J."/>
            <person name="Lind A.E."/>
            <person name="van Eijk R."/>
            <person name="Schleper C."/>
            <person name="Guy L."/>
            <person name="Ettema T.J."/>
        </authorList>
    </citation>
    <scope>NUCLEOTIDE SEQUENCE</scope>
</reference>
<sequence length="309" mass="35711">MRSLRFYLILFGVLASLAFYFYLNRKSGSYSLSKQEFSVRDTARIESILITSAFGEVNLSRKGSVWTVNGDPVRDEALRGLHVMVSRLEVEAPVSRTLEDKVLDELEKESTRVHIEMEDGPAKAYRVFYDHVSDASYMILEGSDIAFRMKVRGYRQTNLEELYSSDPRFWRDNIVFQSQPGEIQAISFLNNRDDWKSFHLARNEAGIFEVASGVVPQKWVSPGTESLNQYLGYFNEVRFESYLDPQRDTLSRSAGPDYILNLELLDGKRIYVGLFPVSDFNRLYARLARGEEWVVVKYVEIDPLLKEFK</sequence>
<organism evidence="2">
    <name type="scientific">marine sediment metagenome</name>
    <dbReference type="NCBI Taxonomy" id="412755"/>
    <lineage>
        <taxon>unclassified sequences</taxon>
        <taxon>metagenomes</taxon>
        <taxon>ecological metagenomes</taxon>
    </lineage>
</organism>
<comment type="caution">
    <text evidence="2">The sequence shown here is derived from an EMBL/GenBank/DDBJ whole genome shotgun (WGS) entry which is preliminary data.</text>
</comment>
<gene>
    <name evidence="2" type="ORF">LCGC14_2651010</name>
</gene>
<evidence type="ECO:0000256" key="1">
    <source>
        <dbReference type="SAM" id="Phobius"/>
    </source>
</evidence>
<evidence type="ECO:0000313" key="2">
    <source>
        <dbReference type="EMBL" id="KKK97613.1"/>
    </source>
</evidence>
<dbReference type="EMBL" id="LAZR01045973">
    <property type="protein sequence ID" value="KKK97613.1"/>
    <property type="molecule type" value="Genomic_DNA"/>
</dbReference>
<protein>
    <recommendedName>
        <fullName evidence="3">DUF4340 domain-containing protein</fullName>
    </recommendedName>
</protein>
<evidence type="ECO:0008006" key="3">
    <source>
        <dbReference type="Google" id="ProtNLM"/>
    </source>
</evidence>
<feature type="transmembrane region" description="Helical" evidence="1">
    <location>
        <begin position="6"/>
        <end position="23"/>
    </location>
</feature>
<name>A0A0F8ZUS9_9ZZZZ</name>
<dbReference type="AlphaFoldDB" id="A0A0F8ZUS9"/>
<accession>A0A0F8ZUS9</accession>
<keyword evidence="1" id="KW-0472">Membrane</keyword>
<keyword evidence="1" id="KW-0812">Transmembrane</keyword>
<keyword evidence="1" id="KW-1133">Transmembrane helix</keyword>